<organism evidence="2 3">
    <name type="scientific">Nonomuraea soli</name>
    <dbReference type="NCBI Taxonomy" id="1032476"/>
    <lineage>
        <taxon>Bacteria</taxon>
        <taxon>Bacillati</taxon>
        <taxon>Actinomycetota</taxon>
        <taxon>Actinomycetes</taxon>
        <taxon>Streptosporangiales</taxon>
        <taxon>Streptosporangiaceae</taxon>
        <taxon>Nonomuraea</taxon>
    </lineage>
</organism>
<evidence type="ECO:0000313" key="3">
    <source>
        <dbReference type="Proteomes" id="UP000530928"/>
    </source>
</evidence>
<name>A0A7W0HMI5_9ACTN</name>
<comment type="caution">
    <text evidence="2">The sequence shown here is derived from an EMBL/GenBank/DDBJ whole genome shotgun (WGS) entry which is preliminary data.</text>
</comment>
<dbReference type="GO" id="GO:0004029">
    <property type="term" value="F:aldehyde dehydrogenase (NAD+) activity"/>
    <property type="evidence" value="ECO:0007669"/>
    <property type="project" value="TreeGrafter"/>
</dbReference>
<dbReference type="InterPro" id="IPR036291">
    <property type="entry name" value="NAD(P)-bd_dom_sf"/>
</dbReference>
<dbReference type="RefSeq" id="WP_181607072.1">
    <property type="nucleotide sequence ID" value="NZ_BAABAM010000001.1"/>
</dbReference>
<dbReference type="Proteomes" id="UP000530928">
    <property type="component" value="Unassembled WGS sequence"/>
</dbReference>
<feature type="domain" description="NAD-dependent epimerase/dehydratase" evidence="1">
    <location>
        <begin position="3"/>
        <end position="208"/>
    </location>
</feature>
<evidence type="ECO:0000259" key="1">
    <source>
        <dbReference type="Pfam" id="PF01370"/>
    </source>
</evidence>
<dbReference type="Gene3D" id="3.40.50.720">
    <property type="entry name" value="NAD(P)-binding Rossmann-like Domain"/>
    <property type="match status" value="1"/>
</dbReference>
<dbReference type="GO" id="GO:0005737">
    <property type="term" value="C:cytoplasm"/>
    <property type="evidence" value="ECO:0007669"/>
    <property type="project" value="TreeGrafter"/>
</dbReference>
<sequence>MRVLVAGATGVIGRQLVPLLNAVGHEVVPISRSTGVDLLDREGLARAVRQAGPDVMIHLATAIPQALNPRRFASEFALTNRLRTEGMRNLVDAGPGVRLIAQGVAFAYEPGQGLADEDAPLLADPPKQFRQTLGALVELERRTAEAGGLVLRFGHLTGPGTSYDKNGYVTKAVRSGKMPIVGDGGSVFSFTHTHDAATSIVAALDREVTGVLNVVDDHPLAVREWLPALAARLGAPAPKRVPAALARLAVGAFGVHYMTRLRGADNTRARLHLNWRPSYDATREL</sequence>
<gene>
    <name evidence="2" type="ORF">HNR30_000092</name>
</gene>
<dbReference type="AlphaFoldDB" id="A0A7W0HMI5"/>
<dbReference type="InterPro" id="IPR001509">
    <property type="entry name" value="Epimerase_deHydtase"/>
</dbReference>
<protein>
    <submittedName>
        <fullName evidence="2">Nucleoside-diphosphate-sugar epimerase</fullName>
    </submittedName>
</protein>
<dbReference type="SUPFAM" id="SSF51735">
    <property type="entry name" value="NAD(P)-binding Rossmann-fold domains"/>
    <property type="match status" value="1"/>
</dbReference>
<dbReference type="InterPro" id="IPR051783">
    <property type="entry name" value="NAD(P)-dependent_oxidoreduct"/>
</dbReference>
<proteinExistence type="predicted"/>
<dbReference type="Pfam" id="PF01370">
    <property type="entry name" value="Epimerase"/>
    <property type="match status" value="1"/>
</dbReference>
<evidence type="ECO:0000313" key="2">
    <source>
        <dbReference type="EMBL" id="MBA2888757.1"/>
    </source>
</evidence>
<dbReference type="EMBL" id="JACDUR010000001">
    <property type="protein sequence ID" value="MBA2888757.1"/>
    <property type="molecule type" value="Genomic_DNA"/>
</dbReference>
<dbReference type="PANTHER" id="PTHR48079:SF6">
    <property type="entry name" value="NAD(P)-BINDING DOMAIN-CONTAINING PROTEIN-RELATED"/>
    <property type="match status" value="1"/>
</dbReference>
<dbReference type="PANTHER" id="PTHR48079">
    <property type="entry name" value="PROTEIN YEEZ"/>
    <property type="match status" value="1"/>
</dbReference>
<reference evidence="2 3" key="1">
    <citation type="submission" date="2020-07" db="EMBL/GenBank/DDBJ databases">
        <title>Genomic Encyclopedia of Type Strains, Phase IV (KMG-IV): sequencing the most valuable type-strain genomes for metagenomic binning, comparative biology and taxonomic classification.</title>
        <authorList>
            <person name="Goeker M."/>
        </authorList>
    </citation>
    <scope>NUCLEOTIDE SEQUENCE [LARGE SCALE GENOMIC DNA]</scope>
    <source>
        <strain evidence="2 3">DSM 45533</strain>
    </source>
</reference>
<accession>A0A7W0HMI5</accession>
<keyword evidence="3" id="KW-1185">Reference proteome</keyword>